<comment type="caution">
    <text evidence="1">The sequence shown here is derived from an EMBL/GenBank/DDBJ whole genome shotgun (WGS) entry which is preliminary data.</text>
</comment>
<gene>
    <name evidence="1" type="ORF">EVAR_3319_1</name>
</gene>
<organism evidence="1 2">
    <name type="scientific">Eumeta variegata</name>
    <name type="common">Bagworm moth</name>
    <name type="synonym">Eumeta japonica</name>
    <dbReference type="NCBI Taxonomy" id="151549"/>
    <lineage>
        <taxon>Eukaryota</taxon>
        <taxon>Metazoa</taxon>
        <taxon>Ecdysozoa</taxon>
        <taxon>Arthropoda</taxon>
        <taxon>Hexapoda</taxon>
        <taxon>Insecta</taxon>
        <taxon>Pterygota</taxon>
        <taxon>Neoptera</taxon>
        <taxon>Endopterygota</taxon>
        <taxon>Lepidoptera</taxon>
        <taxon>Glossata</taxon>
        <taxon>Ditrysia</taxon>
        <taxon>Tineoidea</taxon>
        <taxon>Psychidae</taxon>
        <taxon>Oiketicinae</taxon>
        <taxon>Eumeta</taxon>
    </lineage>
</organism>
<dbReference type="Proteomes" id="UP000299102">
    <property type="component" value="Unassembled WGS sequence"/>
</dbReference>
<proteinExistence type="predicted"/>
<name>A0A4C1SV85_EUMVA</name>
<protein>
    <submittedName>
        <fullName evidence="1">Uncharacterized protein</fullName>
    </submittedName>
</protein>
<evidence type="ECO:0000313" key="1">
    <source>
        <dbReference type="EMBL" id="GBP06099.1"/>
    </source>
</evidence>
<evidence type="ECO:0000313" key="2">
    <source>
        <dbReference type="Proteomes" id="UP000299102"/>
    </source>
</evidence>
<reference evidence="1 2" key="1">
    <citation type="journal article" date="2019" name="Commun. Biol.">
        <title>The bagworm genome reveals a unique fibroin gene that provides high tensile strength.</title>
        <authorList>
            <person name="Kono N."/>
            <person name="Nakamura H."/>
            <person name="Ohtoshi R."/>
            <person name="Tomita M."/>
            <person name="Numata K."/>
            <person name="Arakawa K."/>
        </authorList>
    </citation>
    <scope>NUCLEOTIDE SEQUENCE [LARGE SCALE GENOMIC DNA]</scope>
</reference>
<sequence length="136" mass="14864">MVDHSNVLPYVAENCGSGKPAIKMMIIVFSLGYQGYRRVFKNDPHGTVAFFTRRRCSCPAPGVGWPDHVGLLPTATIAAPLSSPTSRGRGCSSTAPTLLRPANAKEVTSVWHVSHIGIVKRFPNRDFLSIKNWNDS</sequence>
<accession>A0A4C1SV85</accession>
<keyword evidence="2" id="KW-1185">Reference proteome</keyword>
<dbReference type="EMBL" id="BGZK01000020">
    <property type="protein sequence ID" value="GBP06099.1"/>
    <property type="molecule type" value="Genomic_DNA"/>
</dbReference>
<dbReference type="AlphaFoldDB" id="A0A4C1SV85"/>